<dbReference type="RefSeq" id="WP_092115158.1">
    <property type="nucleotide sequence ID" value="NZ_FNTH01000001.1"/>
</dbReference>
<dbReference type="InterPro" id="IPR028082">
    <property type="entry name" value="Peripla_BP_I"/>
</dbReference>
<sequence length="431" mass="47179">MHKSWYRPAAGATVISLSLLAAATDLLAEDRKYDPGASDTEIRIGQTMPYSGPVSAFSVIGKVQAACFRMINDGGGINGRRINLISYDDAATPAKTVEQVRKLVERDEVLFTFQGVGNASNIAVQQYLNDRHIPQLFAGGRATRFEDPVNFPWTMGFAPNLRTEIRVYVRFILDNYPNARIGLLYQNDESGKEYLAGLKDALGAQAPAMLASEAPYDATDPTIDTQVVRLKAAAVDVLIDMAAPKFAAQAIRKTAELGWQPLHLLGVGSSSIDAVLVPAGVVNAKGLISASSFKEAGDPTWADDTGMKRWRAFMDSYYADGDRKSLFTVYGYSAAELLVRVLQQCGDDVSRDNIMRQAASLKDVKLDLLLPGLAINTSRTDYRVIKQFRMMRFTGERWEPFGPIVADQRLRRSSRMLNVSGCACGCGQSLP</sequence>
<comment type="similarity">
    <text evidence="1">Belongs to the leucine-binding protein family.</text>
</comment>
<feature type="domain" description="Leucine-binding protein" evidence="4">
    <location>
        <begin position="41"/>
        <end position="394"/>
    </location>
</feature>
<dbReference type="InterPro" id="IPR028081">
    <property type="entry name" value="Leu-bd"/>
</dbReference>
<evidence type="ECO:0000256" key="3">
    <source>
        <dbReference type="SAM" id="SignalP"/>
    </source>
</evidence>
<keyword evidence="2 3" id="KW-0732">Signal</keyword>
<dbReference type="SUPFAM" id="SSF53822">
    <property type="entry name" value="Periplasmic binding protein-like I"/>
    <property type="match status" value="1"/>
</dbReference>
<evidence type="ECO:0000259" key="4">
    <source>
        <dbReference type="Pfam" id="PF13458"/>
    </source>
</evidence>
<dbReference type="PANTHER" id="PTHR47235">
    <property type="entry name" value="BLR6548 PROTEIN"/>
    <property type="match status" value="1"/>
</dbReference>
<proteinExistence type="inferred from homology"/>
<dbReference type="Gene3D" id="3.40.50.2300">
    <property type="match status" value="2"/>
</dbReference>
<evidence type="ECO:0000256" key="1">
    <source>
        <dbReference type="ARBA" id="ARBA00010062"/>
    </source>
</evidence>
<organism evidence="5 6">
    <name type="scientific">Bradyrhizobium erythrophlei</name>
    <dbReference type="NCBI Taxonomy" id="1437360"/>
    <lineage>
        <taxon>Bacteria</taxon>
        <taxon>Pseudomonadati</taxon>
        <taxon>Pseudomonadota</taxon>
        <taxon>Alphaproteobacteria</taxon>
        <taxon>Hyphomicrobiales</taxon>
        <taxon>Nitrobacteraceae</taxon>
        <taxon>Bradyrhizobium</taxon>
    </lineage>
</organism>
<dbReference type="Pfam" id="PF13458">
    <property type="entry name" value="Peripla_BP_6"/>
    <property type="match status" value="1"/>
</dbReference>
<dbReference type="OrthoDB" id="9791590at2"/>
<reference evidence="5 6" key="1">
    <citation type="submission" date="2016-10" db="EMBL/GenBank/DDBJ databases">
        <authorList>
            <person name="de Groot N.N."/>
        </authorList>
    </citation>
    <scope>NUCLEOTIDE SEQUENCE [LARGE SCALE GENOMIC DNA]</scope>
    <source>
        <strain evidence="5 6">MT12</strain>
    </source>
</reference>
<dbReference type="CDD" id="cd06343">
    <property type="entry name" value="PBP1_ABC_ligand_binding-like"/>
    <property type="match status" value="1"/>
</dbReference>
<evidence type="ECO:0000313" key="5">
    <source>
        <dbReference type="EMBL" id="SEC41035.1"/>
    </source>
</evidence>
<protein>
    <submittedName>
        <fullName evidence="5">ABC-type branched-chain amino acid transport system, substrate-binding protein</fullName>
    </submittedName>
</protein>
<name>A0A1H4S9W7_9BRAD</name>
<accession>A0A1H4S9W7</accession>
<dbReference type="EMBL" id="FNTH01000001">
    <property type="protein sequence ID" value="SEC41035.1"/>
    <property type="molecule type" value="Genomic_DNA"/>
</dbReference>
<dbReference type="PANTHER" id="PTHR47235:SF1">
    <property type="entry name" value="BLR6548 PROTEIN"/>
    <property type="match status" value="1"/>
</dbReference>
<feature type="chain" id="PRO_5011788438" evidence="3">
    <location>
        <begin position="24"/>
        <end position="431"/>
    </location>
</feature>
<dbReference type="Proteomes" id="UP000198992">
    <property type="component" value="Unassembled WGS sequence"/>
</dbReference>
<feature type="signal peptide" evidence="3">
    <location>
        <begin position="1"/>
        <end position="23"/>
    </location>
</feature>
<evidence type="ECO:0000313" key="6">
    <source>
        <dbReference type="Proteomes" id="UP000198992"/>
    </source>
</evidence>
<evidence type="ECO:0000256" key="2">
    <source>
        <dbReference type="ARBA" id="ARBA00022729"/>
    </source>
</evidence>
<dbReference type="AlphaFoldDB" id="A0A1H4S9W7"/>
<gene>
    <name evidence="5" type="ORF">SAMN05444164_1769</name>
</gene>